<keyword evidence="3" id="KW-0560">Oxidoreductase</keyword>
<evidence type="ECO:0000259" key="6">
    <source>
        <dbReference type="Pfam" id="PF14748"/>
    </source>
</evidence>
<evidence type="ECO:0000256" key="3">
    <source>
        <dbReference type="ARBA" id="ARBA00023002"/>
    </source>
</evidence>
<evidence type="ECO:0000313" key="7">
    <source>
        <dbReference type="EMBL" id="KAH3670902.1"/>
    </source>
</evidence>
<proteinExistence type="inferred from homology"/>
<evidence type="ECO:0000313" key="8">
    <source>
        <dbReference type="Proteomes" id="UP000769157"/>
    </source>
</evidence>
<comment type="similarity">
    <text evidence="1">Belongs to the pyrroline-5-carboxylate reductase family.</text>
</comment>
<dbReference type="PANTHER" id="PTHR11645:SF0">
    <property type="entry name" value="PYRROLINE-5-CARBOXYLATE REDUCTASE 3"/>
    <property type="match status" value="1"/>
</dbReference>
<dbReference type="SUPFAM" id="SSF51735">
    <property type="entry name" value="NAD(P)-binding Rossmann-fold domains"/>
    <property type="match status" value="1"/>
</dbReference>
<dbReference type="PANTHER" id="PTHR11645">
    <property type="entry name" value="PYRROLINE-5-CARBOXYLATE REDUCTASE"/>
    <property type="match status" value="1"/>
</dbReference>
<feature type="domain" description="Pyrroline-5-carboxylate reductase catalytic N-terminal" evidence="5">
    <location>
        <begin position="7"/>
        <end position="108"/>
    </location>
</feature>
<dbReference type="InterPro" id="IPR008927">
    <property type="entry name" value="6-PGluconate_DH-like_C_sf"/>
</dbReference>
<dbReference type="Pfam" id="PF14748">
    <property type="entry name" value="P5CR_dimer"/>
    <property type="match status" value="1"/>
</dbReference>
<dbReference type="SUPFAM" id="SSF48179">
    <property type="entry name" value="6-phosphogluconate dehydrogenase C-terminal domain-like"/>
    <property type="match status" value="1"/>
</dbReference>
<evidence type="ECO:0000256" key="2">
    <source>
        <dbReference type="ARBA" id="ARBA00022857"/>
    </source>
</evidence>
<reference evidence="7" key="2">
    <citation type="submission" date="2021-01" db="EMBL/GenBank/DDBJ databases">
        <authorList>
            <person name="Schikora-Tamarit M.A."/>
        </authorList>
    </citation>
    <scope>NUCLEOTIDE SEQUENCE</scope>
    <source>
        <strain evidence="7">CBS6075</strain>
    </source>
</reference>
<dbReference type="OrthoDB" id="10263291at2759"/>
<dbReference type="EMBL" id="JAEUBE010000084">
    <property type="protein sequence ID" value="KAH3670902.1"/>
    <property type="molecule type" value="Genomic_DNA"/>
</dbReference>
<dbReference type="GeneID" id="70232581"/>
<evidence type="ECO:0008006" key="9">
    <source>
        <dbReference type="Google" id="ProtNLM"/>
    </source>
</evidence>
<dbReference type="GO" id="GO:0055129">
    <property type="term" value="P:L-proline biosynthetic process"/>
    <property type="evidence" value="ECO:0007669"/>
    <property type="project" value="TreeGrafter"/>
</dbReference>
<reference evidence="7" key="1">
    <citation type="journal article" date="2021" name="Open Biol.">
        <title>Shared evolutionary footprints suggest mitochondrial oxidative damage underlies multiple complex I losses in fungi.</title>
        <authorList>
            <person name="Schikora-Tamarit M.A."/>
            <person name="Marcet-Houben M."/>
            <person name="Nosek J."/>
            <person name="Gabaldon T."/>
        </authorList>
    </citation>
    <scope>NUCLEOTIDE SEQUENCE</scope>
    <source>
        <strain evidence="7">CBS6075</strain>
    </source>
</reference>
<dbReference type="Gene3D" id="3.40.50.720">
    <property type="entry name" value="NAD(P)-binding Rossmann-like Domain"/>
    <property type="match status" value="1"/>
</dbReference>
<dbReference type="Pfam" id="PF03807">
    <property type="entry name" value="F420_oxidored"/>
    <property type="match status" value="1"/>
</dbReference>
<organism evidence="7 8">
    <name type="scientific">Ogataea philodendri</name>
    <dbReference type="NCBI Taxonomy" id="1378263"/>
    <lineage>
        <taxon>Eukaryota</taxon>
        <taxon>Fungi</taxon>
        <taxon>Dikarya</taxon>
        <taxon>Ascomycota</taxon>
        <taxon>Saccharomycotina</taxon>
        <taxon>Pichiomycetes</taxon>
        <taxon>Pichiales</taxon>
        <taxon>Pichiaceae</taxon>
        <taxon>Ogataea</taxon>
    </lineage>
</organism>
<sequence length="277" mass="29054">MSLENYTITILGCGTIGTAMLSAMLKTKFEPYPSRIVCCTNSEKSALKLKETYGEQIETSFGPANNAKAVGEANILILGCKPFLCEQIYNQVSSKLTGDQIVISLLAGWSIEQLSGWSSNARKIARVMTNTPAKFGAGIAVVSFSEECQEHEDLVMNLVGGVGTAIKLPERNQDAATALVGSGVAFSLLFMEALAEGGIRMGIPSAVALECAAKVMEGTAKMVSETGQHPGALKLATCTPGGTTIGGLLVMEDKNVRSGVSRAVEEATNIAARLGKK</sequence>
<name>A0A9P8PGM4_9ASCO</name>
<evidence type="ECO:0000256" key="1">
    <source>
        <dbReference type="ARBA" id="ARBA00005525"/>
    </source>
</evidence>
<feature type="domain" description="Pyrroline-5-carboxylate reductase dimerisation" evidence="6">
    <location>
        <begin position="170"/>
        <end position="273"/>
    </location>
</feature>
<dbReference type="PIRSF" id="PIRSF000193">
    <property type="entry name" value="Pyrrol-5-carb_rd"/>
    <property type="match status" value="1"/>
</dbReference>
<keyword evidence="2 4" id="KW-0521">NADP</keyword>
<gene>
    <name evidence="7" type="ORF">OGAPHI_000613</name>
</gene>
<dbReference type="RefSeq" id="XP_046064270.1">
    <property type="nucleotide sequence ID" value="XM_046207406.1"/>
</dbReference>
<evidence type="ECO:0000256" key="4">
    <source>
        <dbReference type="PIRSR" id="PIRSR000193-1"/>
    </source>
</evidence>
<dbReference type="GO" id="GO:0004735">
    <property type="term" value="F:pyrroline-5-carboxylate reductase activity"/>
    <property type="evidence" value="ECO:0007669"/>
    <property type="project" value="InterPro"/>
</dbReference>
<dbReference type="NCBIfam" id="TIGR00112">
    <property type="entry name" value="proC"/>
    <property type="match status" value="1"/>
</dbReference>
<dbReference type="FunFam" id="1.10.3730.10:FF:000001">
    <property type="entry name" value="Pyrroline-5-carboxylate reductase"/>
    <property type="match status" value="1"/>
</dbReference>
<dbReference type="Proteomes" id="UP000769157">
    <property type="component" value="Unassembled WGS sequence"/>
</dbReference>
<dbReference type="HAMAP" id="MF_01925">
    <property type="entry name" value="P5C_reductase"/>
    <property type="match status" value="1"/>
</dbReference>
<feature type="binding site" evidence="4">
    <location>
        <position position="66"/>
    </location>
    <ligand>
        <name>NADPH</name>
        <dbReference type="ChEBI" id="CHEBI:57783"/>
    </ligand>
</feature>
<dbReference type="InterPro" id="IPR029036">
    <property type="entry name" value="P5CR_dimer"/>
</dbReference>
<protein>
    <recommendedName>
        <fullName evidence="9">Pyrroline-5-carboxylate reductase</fullName>
    </recommendedName>
</protein>
<evidence type="ECO:0000259" key="5">
    <source>
        <dbReference type="Pfam" id="PF03807"/>
    </source>
</evidence>
<accession>A0A9P8PGM4</accession>
<dbReference type="InterPro" id="IPR000304">
    <property type="entry name" value="Pyrroline-COOH_reductase"/>
</dbReference>
<comment type="caution">
    <text evidence="7">The sequence shown here is derived from an EMBL/GenBank/DDBJ whole genome shotgun (WGS) entry which is preliminary data.</text>
</comment>
<dbReference type="InterPro" id="IPR028939">
    <property type="entry name" value="P5C_Rdtase_cat_N"/>
</dbReference>
<keyword evidence="8" id="KW-1185">Reference proteome</keyword>
<dbReference type="InterPro" id="IPR036291">
    <property type="entry name" value="NAD(P)-bd_dom_sf"/>
</dbReference>
<dbReference type="Gene3D" id="1.10.3730.10">
    <property type="entry name" value="ProC C-terminal domain-like"/>
    <property type="match status" value="1"/>
</dbReference>
<dbReference type="AlphaFoldDB" id="A0A9P8PGM4"/>
<feature type="binding site" evidence="4">
    <location>
        <position position="40"/>
    </location>
    <ligand>
        <name>NADP(+)</name>
        <dbReference type="ChEBI" id="CHEBI:58349"/>
    </ligand>
</feature>